<keyword evidence="2" id="KW-1185">Reference proteome</keyword>
<dbReference type="EMBL" id="AEWV01000042">
    <property type="protein sequence ID" value="EGC16400.1"/>
    <property type="molecule type" value="Genomic_DNA"/>
</dbReference>
<protein>
    <submittedName>
        <fullName evidence="1">Uncharacterized protein</fullName>
    </submittedName>
</protein>
<dbReference type="Proteomes" id="UP000004088">
    <property type="component" value="Unassembled WGS sequence"/>
</dbReference>
<reference evidence="1 2" key="1">
    <citation type="submission" date="2011-01" db="EMBL/GenBank/DDBJ databases">
        <authorList>
            <person name="Muzny D."/>
            <person name="Qin X."/>
            <person name="Deng J."/>
            <person name="Jiang H."/>
            <person name="Liu Y."/>
            <person name="Qu J."/>
            <person name="Song X.-Z."/>
            <person name="Zhang L."/>
            <person name="Thornton R."/>
            <person name="Coyle M."/>
            <person name="Francisco L."/>
            <person name="Jackson L."/>
            <person name="Javaid M."/>
            <person name="Korchina V."/>
            <person name="Kovar C."/>
            <person name="Mata R."/>
            <person name="Mathew T."/>
            <person name="Ngo R."/>
            <person name="Nguyen L."/>
            <person name="Nguyen N."/>
            <person name="Okwuonu G."/>
            <person name="Ongeri F."/>
            <person name="Pham C."/>
            <person name="Simmons D."/>
            <person name="Wilczek-Boney K."/>
            <person name="Hale W."/>
            <person name="Jakkamsetti A."/>
            <person name="Pham P."/>
            <person name="Ruth R."/>
            <person name="San Lucas F."/>
            <person name="Warren J."/>
            <person name="Zhang J."/>
            <person name="Zhao Z."/>
            <person name="Zhou C."/>
            <person name="Zhu D."/>
            <person name="Lee S."/>
            <person name="Bess C."/>
            <person name="Blankenburg K."/>
            <person name="Forbes L."/>
            <person name="Fu Q."/>
            <person name="Gubbala S."/>
            <person name="Hirani K."/>
            <person name="Jayaseelan J.C."/>
            <person name="Lara F."/>
            <person name="Munidasa M."/>
            <person name="Palculict T."/>
            <person name="Patil S."/>
            <person name="Pu L.-L."/>
            <person name="Saada N."/>
            <person name="Tang L."/>
            <person name="Weissenberger G."/>
            <person name="Zhu Y."/>
            <person name="Hemphill L."/>
            <person name="Shang Y."/>
            <person name="Youmans B."/>
            <person name="Ayvaz T."/>
            <person name="Ross M."/>
            <person name="Santibanez J."/>
            <person name="Aqrawi P."/>
            <person name="Gross S."/>
            <person name="Joshi V."/>
            <person name="Fowler G."/>
            <person name="Nazareth L."/>
            <person name="Reid J."/>
            <person name="Worley K."/>
            <person name="Petrosino J."/>
            <person name="Highlander S."/>
            <person name="Gibbs R."/>
        </authorList>
    </citation>
    <scope>NUCLEOTIDE SEQUENCE [LARGE SCALE GENOMIC DNA]</scope>
    <source>
        <strain evidence="1 2">ATCC 33394</strain>
    </source>
</reference>
<proteinExistence type="predicted"/>
<sequence length="91" mass="10664">MESNDFFSFTPQYGCWETEFRYTLAYIGCSTTINASQMTPEQMKTDKPIYCGIMARRKQLQPILDNPHLFDHAFVNAVKLVIQMYDDIEVR</sequence>
<dbReference type="HOGENOM" id="CLU_2423012_0_0_4"/>
<gene>
    <name evidence="1" type="ORF">HMPREF9098_2235</name>
</gene>
<dbReference type="STRING" id="888741.HMPREF9098_2235"/>
<comment type="caution">
    <text evidence="1">The sequence shown here is derived from an EMBL/GenBank/DDBJ whole genome shotgun (WGS) entry which is preliminary data.</text>
</comment>
<evidence type="ECO:0000313" key="2">
    <source>
        <dbReference type="Proteomes" id="UP000004088"/>
    </source>
</evidence>
<dbReference type="AlphaFoldDB" id="F0F2A0"/>
<evidence type="ECO:0000313" key="1">
    <source>
        <dbReference type="EMBL" id="EGC16400.1"/>
    </source>
</evidence>
<name>F0F2A0_9NEIS</name>
<accession>F0F2A0</accession>
<organism evidence="1 2">
    <name type="scientific">Kingella denitrificans ATCC 33394</name>
    <dbReference type="NCBI Taxonomy" id="888741"/>
    <lineage>
        <taxon>Bacteria</taxon>
        <taxon>Pseudomonadati</taxon>
        <taxon>Pseudomonadota</taxon>
        <taxon>Betaproteobacteria</taxon>
        <taxon>Neisseriales</taxon>
        <taxon>Neisseriaceae</taxon>
        <taxon>Kingella</taxon>
    </lineage>
</organism>